<dbReference type="InterPro" id="IPR011716">
    <property type="entry name" value="TPR-3"/>
</dbReference>
<dbReference type="InterPro" id="IPR011990">
    <property type="entry name" value="TPR-like_helical_dom_sf"/>
</dbReference>
<dbReference type="RefSeq" id="WP_114063048.1">
    <property type="nucleotide sequence ID" value="NZ_CP029495.1"/>
</dbReference>
<organism evidence="3 5">
    <name type="scientific">Chromobacterium phragmitis</name>
    <dbReference type="NCBI Taxonomy" id="2202141"/>
    <lineage>
        <taxon>Bacteria</taxon>
        <taxon>Pseudomonadati</taxon>
        <taxon>Pseudomonadota</taxon>
        <taxon>Betaproteobacteria</taxon>
        <taxon>Neisseriales</taxon>
        <taxon>Chromobacteriaceae</taxon>
        <taxon>Chromobacterium</taxon>
    </lineage>
</organism>
<dbReference type="InterPro" id="IPR016379">
    <property type="entry name" value="T3SS_Ca_resp_chp_LcrH/SycD_sub"/>
</dbReference>
<keyword evidence="2" id="KW-0143">Chaperone</keyword>
<dbReference type="OrthoDB" id="8591320at2"/>
<dbReference type="InterPro" id="IPR005415">
    <property type="entry name" value="T3SS_Ca_resp_chp_LcrH/SycD"/>
</dbReference>
<evidence type="ECO:0000313" key="4">
    <source>
        <dbReference type="EMBL" id="MEO9383011.1"/>
    </source>
</evidence>
<dbReference type="EMBL" id="JBDXMI010000001">
    <property type="protein sequence ID" value="MEO9383011.1"/>
    <property type="molecule type" value="Genomic_DNA"/>
</dbReference>
<evidence type="ECO:0000313" key="5">
    <source>
        <dbReference type="Proteomes" id="UP000252038"/>
    </source>
</evidence>
<proteinExistence type="inferred from homology"/>
<dbReference type="Proteomes" id="UP000252038">
    <property type="component" value="Chromosome"/>
</dbReference>
<dbReference type="EMBL" id="CP029554">
    <property type="protein sequence ID" value="AXE33378.1"/>
    <property type="molecule type" value="Genomic_DNA"/>
</dbReference>
<dbReference type="AlphaFoldDB" id="A0A344UDN0"/>
<dbReference type="PRINTS" id="PR01595">
    <property type="entry name" value="SYCDCHAPRONE"/>
</dbReference>
<comment type="similarity">
    <text evidence="1">Belongs to the LcrH/SycD chaperone family.</text>
</comment>
<dbReference type="Proteomes" id="UP001462502">
    <property type="component" value="Unassembled WGS sequence"/>
</dbReference>
<evidence type="ECO:0000256" key="2">
    <source>
        <dbReference type="ARBA" id="ARBA00023186"/>
    </source>
</evidence>
<dbReference type="KEGG" id="chrb:DK843_03050"/>
<protein>
    <submittedName>
        <fullName evidence="3">CesD/SycD/LcrH family type III secretion system chaperone</fullName>
    </submittedName>
    <submittedName>
        <fullName evidence="4">Type III secretion system translocator chaperone SicA</fullName>
    </submittedName>
</protein>
<dbReference type="NCBIfam" id="TIGR02552">
    <property type="entry name" value="LcrH_SycD"/>
    <property type="match status" value="1"/>
</dbReference>
<dbReference type="Pfam" id="PF07720">
    <property type="entry name" value="TPR_3"/>
    <property type="match status" value="2"/>
</dbReference>
<accession>A0A344UDN0</accession>
<reference evidence="3 5" key="1">
    <citation type="submission" date="2018-05" db="EMBL/GenBank/DDBJ databases">
        <title>Genome sequencing, assembly and analysis of the novel insecticidal bacterium, Chromobacterium phragmitis.</title>
        <authorList>
            <person name="Sparks M.E."/>
            <person name="Blackburn M.B."/>
            <person name="Gundersen-Rindal D.E."/>
        </authorList>
    </citation>
    <scope>NUCLEOTIDE SEQUENCE [LARGE SCALE GENOMIC DNA]</scope>
    <source>
        <strain evidence="3">IIBBL 274-1</strain>
    </source>
</reference>
<keyword evidence="6" id="KW-1185">Reference proteome</keyword>
<dbReference type="NCBIfam" id="NF011859">
    <property type="entry name" value="PRK15331.1"/>
    <property type="match status" value="1"/>
</dbReference>
<sequence>MNANDNVSDDRFAEMVWEAVSGGATLKDVHGIPQDMMEGLYAHAYDFYHKGRLDEAETFFRFLCIYDFYNPDYIMGLAAVSQLKKQFQKAIDLYAVAFALSKSDYRPVFFTGQCQLFMRKAAKARQCFELVCEQSGDDTLRAKAQAYLDSLSQSREDESAQEPEEEQA</sequence>
<gene>
    <name evidence="4" type="primary">sicA</name>
    <name evidence="4" type="ORF">ABI908_02625</name>
    <name evidence="3" type="ORF">DK843_03050</name>
</gene>
<name>A0A344UDN0_9NEIS</name>
<dbReference type="Gene3D" id="1.25.40.10">
    <property type="entry name" value="Tetratricopeptide repeat domain"/>
    <property type="match status" value="1"/>
</dbReference>
<dbReference type="SUPFAM" id="SSF48452">
    <property type="entry name" value="TPR-like"/>
    <property type="match status" value="1"/>
</dbReference>
<evidence type="ECO:0000313" key="6">
    <source>
        <dbReference type="Proteomes" id="UP001462502"/>
    </source>
</evidence>
<reference evidence="4 6" key="2">
    <citation type="submission" date="2024-05" db="EMBL/GenBank/DDBJ databases">
        <authorList>
            <person name="De Oliveira J.P."/>
            <person name="Noriler S.A."/>
            <person name="De Oliveira A.G."/>
            <person name="Sipoli D.S."/>
        </authorList>
    </citation>
    <scope>NUCLEOTIDE SEQUENCE [LARGE SCALE GENOMIC DNA]</scope>
    <source>
        <strain evidence="4 6">LABIM192</strain>
    </source>
</reference>
<dbReference type="PIRSF" id="PIRSF003165">
    <property type="entry name" value="Chaperone_SicA"/>
    <property type="match status" value="1"/>
</dbReference>
<evidence type="ECO:0000313" key="3">
    <source>
        <dbReference type="EMBL" id="AXE33378.1"/>
    </source>
</evidence>
<evidence type="ECO:0000256" key="1">
    <source>
        <dbReference type="ARBA" id="ARBA00010244"/>
    </source>
</evidence>
<dbReference type="KEGG" id="chri:DK842_20075"/>